<feature type="domain" description="Carbohydrate kinase FGGY N-terminal" evidence="4">
    <location>
        <begin position="13"/>
        <end position="269"/>
    </location>
</feature>
<dbReference type="CDD" id="cd07805">
    <property type="entry name" value="ASKHA_NBD_FGGY_CvXK-like"/>
    <property type="match status" value="1"/>
</dbReference>
<evidence type="ECO:0000259" key="4">
    <source>
        <dbReference type="Pfam" id="PF00370"/>
    </source>
</evidence>
<dbReference type="GO" id="GO:0005975">
    <property type="term" value="P:carbohydrate metabolic process"/>
    <property type="evidence" value="ECO:0007669"/>
    <property type="project" value="InterPro"/>
</dbReference>
<dbReference type="Gene3D" id="3.30.420.40">
    <property type="match status" value="2"/>
</dbReference>
<dbReference type="PANTHER" id="PTHR43095:SF2">
    <property type="entry name" value="GLUCONOKINASE"/>
    <property type="match status" value="1"/>
</dbReference>
<dbReference type="InterPro" id="IPR050406">
    <property type="entry name" value="FGGY_Carb_Kinase"/>
</dbReference>
<evidence type="ECO:0000313" key="7">
    <source>
        <dbReference type="Proteomes" id="UP000541109"/>
    </source>
</evidence>
<gene>
    <name evidence="6" type="ORF">H2509_16530</name>
</gene>
<evidence type="ECO:0000256" key="1">
    <source>
        <dbReference type="ARBA" id="ARBA00009156"/>
    </source>
</evidence>
<dbReference type="Pfam" id="PF02782">
    <property type="entry name" value="FGGY_C"/>
    <property type="match status" value="1"/>
</dbReference>
<evidence type="ECO:0008006" key="8">
    <source>
        <dbReference type="Google" id="ProtNLM"/>
    </source>
</evidence>
<evidence type="ECO:0000256" key="2">
    <source>
        <dbReference type="ARBA" id="ARBA00022679"/>
    </source>
</evidence>
<dbReference type="RefSeq" id="WP_182167334.1">
    <property type="nucleotide sequence ID" value="NZ_JACFXV010000064.1"/>
</dbReference>
<organism evidence="6 7">
    <name type="scientific">Stappia albiluteola</name>
    <dbReference type="NCBI Taxonomy" id="2758565"/>
    <lineage>
        <taxon>Bacteria</taxon>
        <taxon>Pseudomonadati</taxon>
        <taxon>Pseudomonadota</taxon>
        <taxon>Alphaproteobacteria</taxon>
        <taxon>Hyphomicrobiales</taxon>
        <taxon>Stappiaceae</taxon>
        <taxon>Stappia</taxon>
    </lineage>
</organism>
<protein>
    <recommendedName>
        <fullName evidence="8">Xylulokinase</fullName>
    </recommendedName>
</protein>
<feature type="domain" description="Carbohydrate kinase FGGY C-terminal" evidence="5">
    <location>
        <begin position="282"/>
        <end position="470"/>
    </location>
</feature>
<dbReference type="Pfam" id="PF00370">
    <property type="entry name" value="FGGY_N"/>
    <property type="match status" value="1"/>
</dbReference>
<dbReference type="GO" id="GO:0016301">
    <property type="term" value="F:kinase activity"/>
    <property type="evidence" value="ECO:0007669"/>
    <property type="project" value="UniProtKB-KW"/>
</dbReference>
<dbReference type="SUPFAM" id="SSF53067">
    <property type="entry name" value="Actin-like ATPase domain"/>
    <property type="match status" value="2"/>
</dbReference>
<keyword evidence="3" id="KW-0418">Kinase</keyword>
<dbReference type="PIRSF" id="PIRSF000538">
    <property type="entry name" value="GlpK"/>
    <property type="match status" value="1"/>
</dbReference>
<name>A0A839AII0_9HYPH</name>
<dbReference type="InterPro" id="IPR043129">
    <property type="entry name" value="ATPase_NBD"/>
</dbReference>
<dbReference type="InterPro" id="IPR018484">
    <property type="entry name" value="FGGY_N"/>
</dbReference>
<dbReference type="AlphaFoldDB" id="A0A839AII0"/>
<dbReference type="InterPro" id="IPR000577">
    <property type="entry name" value="Carb_kinase_FGGY"/>
</dbReference>
<dbReference type="EMBL" id="JACFXV010000064">
    <property type="protein sequence ID" value="MBA5778732.1"/>
    <property type="molecule type" value="Genomic_DNA"/>
</dbReference>
<accession>A0A839AII0</accession>
<dbReference type="Proteomes" id="UP000541109">
    <property type="component" value="Unassembled WGS sequence"/>
</dbReference>
<comment type="caution">
    <text evidence="6">The sequence shown here is derived from an EMBL/GenBank/DDBJ whole genome shotgun (WGS) entry which is preliminary data.</text>
</comment>
<evidence type="ECO:0000259" key="5">
    <source>
        <dbReference type="Pfam" id="PF02782"/>
    </source>
</evidence>
<dbReference type="PANTHER" id="PTHR43095">
    <property type="entry name" value="SUGAR KINASE"/>
    <property type="match status" value="1"/>
</dbReference>
<comment type="similarity">
    <text evidence="1">Belongs to the FGGY kinase family.</text>
</comment>
<proteinExistence type="inferred from homology"/>
<evidence type="ECO:0000313" key="6">
    <source>
        <dbReference type="EMBL" id="MBA5778732.1"/>
    </source>
</evidence>
<dbReference type="InterPro" id="IPR018485">
    <property type="entry name" value="FGGY_C"/>
</dbReference>
<sequence length="527" mass="56420">MPVHSGTSSADILISADFGTSGVKVGAVDQNFQVLAKAVAPYPLSLPARDQAEQNPQDWWDALAVAIRQLSDAVENLSERTAALVFCAQMCGVLPVDEAGEPLRPCLIWLDKRSASLSRSLVGGFPSLYGYQLFKLANWLRLANGAPSRNGMDPTGKMLWLKQYEPDVFDRSHKLLDVKDWLIHRATGDFCMTADSANLTWLMDTRRGREGWSSALADRVGLPLDKLPAIVEGSSVVGTLTRKAAADLGLRPGLPVVGGGGDATATAVGSGAVDDGALHIYAGTSSWVSGFFSRRIIDVGSSFATITSSIGYRPLLIATQEAAGTAFGWLADLLGCGNTAAREGLLREVFAEPGMAQPSDPFFTPWLAGERVPVDDNRLRASFYGLSIQHDRKAIARSVAEGVAFNTRWAYSKVMKVKAAKADGAIPLVGGVAQNAYFAQMLADALNRPVVVGEPRCSGVLGAAAMASAALGWHGDTWSAARAIGNRMTAFYEPEARRVAELDERYRQLERVRSKLVDLYRSTGNGA</sequence>
<keyword evidence="7" id="KW-1185">Reference proteome</keyword>
<evidence type="ECO:0000256" key="3">
    <source>
        <dbReference type="ARBA" id="ARBA00022777"/>
    </source>
</evidence>
<reference evidence="6 7" key="1">
    <citation type="submission" date="2020-07" db="EMBL/GenBank/DDBJ databases">
        <title>Stappia sp., F7233, whole genome shotgun sequencing project.</title>
        <authorList>
            <person name="Jiang S."/>
            <person name="Liu Z.W."/>
            <person name="Du Z.J."/>
        </authorList>
    </citation>
    <scope>NUCLEOTIDE SEQUENCE [LARGE SCALE GENOMIC DNA]</scope>
    <source>
        <strain evidence="6 7">F7233</strain>
    </source>
</reference>
<keyword evidence="2" id="KW-0808">Transferase</keyword>